<evidence type="ECO:0000313" key="1">
    <source>
        <dbReference type="EMBL" id="CAA6807427.1"/>
    </source>
</evidence>
<reference evidence="1" key="1">
    <citation type="submission" date="2020-01" db="EMBL/GenBank/DDBJ databases">
        <authorList>
            <person name="Meier V. D."/>
            <person name="Meier V D."/>
        </authorList>
    </citation>
    <scope>NUCLEOTIDE SEQUENCE</scope>
    <source>
        <strain evidence="1">HLG_WM_MAG_09</strain>
    </source>
</reference>
<name>A0A6S6SPL7_9GAMM</name>
<proteinExistence type="predicted"/>
<gene>
    <name evidence="1" type="ORF">HELGO_WM11548</name>
</gene>
<accession>A0A6S6SPL7</accession>
<evidence type="ECO:0008006" key="2">
    <source>
        <dbReference type="Google" id="ProtNLM"/>
    </source>
</evidence>
<protein>
    <recommendedName>
        <fullName evidence="2">Lipoprotein</fullName>
    </recommendedName>
</protein>
<dbReference type="AlphaFoldDB" id="A0A6S6SPL7"/>
<dbReference type="EMBL" id="CACVAT010000105">
    <property type="protein sequence ID" value="CAA6807427.1"/>
    <property type="molecule type" value="Genomic_DNA"/>
</dbReference>
<dbReference type="PROSITE" id="PS51257">
    <property type="entry name" value="PROKAR_LIPOPROTEIN"/>
    <property type="match status" value="1"/>
</dbReference>
<organism evidence="1">
    <name type="scientific">uncultured Thiotrichaceae bacterium</name>
    <dbReference type="NCBI Taxonomy" id="298394"/>
    <lineage>
        <taxon>Bacteria</taxon>
        <taxon>Pseudomonadati</taxon>
        <taxon>Pseudomonadota</taxon>
        <taxon>Gammaproteobacteria</taxon>
        <taxon>Thiotrichales</taxon>
        <taxon>Thiotrichaceae</taxon>
        <taxon>environmental samples</taxon>
    </lineage>
</organism>
<sequence length="184" mass="21278">MKNLIIFLLFIPFLTSCGENNHNTYADDLISFEYPESFAILSEKDLDDFTTIHIDGPEKTSLVITITPELYQYDLHEYSDVMHQLLENKSKMGNHVVRKTKEISTTINGEEHPGITNYYSARSFLDKSKFQFSFYILYGPENTFIVQEERRDKYIKGHKDVVESIINSIELQGLNAGQLHTQSL</sequence>